<sequence length="61" mass="6484">MVLAHVTGEALNLIEALAGRIADEILQRFALAQSVSVTVHKPFAPLSAQVSDIAVTVESKR</sequence>
<proteinExistence type="predicted"/>
<feature type="domain" description="Dihydroneopterin aldolase/epimerase" evidence="1">
    <location>
        <begin position="3"/>
        <end position="58"/>
    </location>
</feature>
<reference evidence="2" key="1">
    <citation type="submission" date="2020-05" db="EMBL/GenBank/DDBJ databases">
        <authorList>
            <person name="Chiriac C."/>
            <person name="Salcher M."/>
            <person name="Ghai R."/>
            <person name="Kavagutti S V."/>
        </authorList>
    </citation>
    <scope>NUCLEOTIDE SEQUENCE</scope>
</reference>
<dbReference type="AlphaFoldDB" id="A0A6J7PPC3"/>
<organism evidence="2">
    <name type="scientific">freshwater metagenome</name>
    <dbReference type="NCBI Taxonomy" id="449393"/>
    <lineage>
        <taxon>unclassified sequences</taxon>
        <taxon>metagenomes</taxon>
        <taxon>ecological metagenomes</taxon>
    </lineage>
</organism>
<accession>A0A6J7PPC3</accession>
<evidence type="ECO:0000313" key="2">
    <source>
        <dbReference type="EMBL" id="CAB5003834.1"/>
    </source>
</evidence>
<dbReference type="InterPro" id="IPR006157">
    <property type="entry name" value="FolB_dom"/>
</dbReference>
<dbReference type="Pfam" id="PF02152">
    <property type="entry name" value="FolB"/>
    <property type="match status" value="1"/>
</dbReference>
<dbReference type="GO" id="GO:0006760">
    <property type="term" value="P:folic acid-containing compound metabolic process"/>
    <property type="evidence" value="ECO:0007669"/>
    <property type="project" value="InterPro"/>
</dbReference>
<name>A0A6J7PPC3_9ZZZZ</name>
<dbReference type="EMBL" id="CAFBPB010000065">
    <property type="protein sequence ID" value="CAB5003834.1"/>
    <property type="molecule type" value="Genomic_DNA"/>
</dbReference>
<dbReference type="InterPro" id="IPR043133">
    <property type="entry name" value="GTP-CH-I_C/QueF"/>
</dbReference>
<dbReference type="SUPFAM" id="SSF55620">
    <property type="entry name" value="Tetrahydrobiopterin biosynthesis enzymes-like"/>
    <property type="match status" value="1"/>
</dbReference>
<dbReference type="Gene3D" id="3.30.1130.10">
    <property type="match status" value="1"/>
</dbReference>
<dbReference type="GO" id="GO:0004150">
    <property type="term" value="F:dihydroneopterin aldolase activity"/>
    <property type="evidence" value="ECO:0007669"/>
    <property type="project" value="InterPro"/>
</dbReference>
<protein>
    <submittedName>
        <fullName evidence="2">Unannotated protein</fullName>
    </submittedName>
</protein>
<gene>
    <name evidence="2" type="ORF">UFOPK4049_00626</name>
</gene>
<evidence type="ECO:0000259" key="1">
    <source>
        <dbReference type="Pfam" id="PF02152"/>
    </source>
</evidence>